<keyword evidence="6" id="KW-1185">Reference proteome</keyword>
<dbReference type="GO" id="GO:0046872">
    <property type="term" value="F:metal ion binding"/>
    <property type="evidence" value="ECO:0007669"/>
    <property type="project" value="UniProtKB-KW"/>
</dbReference>
<dbReference type="InterPro" id="IPR009051">
    <property type="entry name" value="Helical_ferredxn"/>
</dbReference>
<reference evidence="6" key="1">
    <citation type="submission" date="2016-10" db="EMBL/GenBank/DDBJ databases">
        <authorList>
            <person name="Varghese N."/>
            <person name="Submissions S."/>
        </authorList>
    </citation>
    <scope>NUCLEOTIDE SEQUENCE [LARGE SCALE GENOMIC DNA]</scope>
    <source>
        <strain evidence="6">DSM 3384</strain>
    </source>
</reference>
<dbReference type="RefSeq" id="WP_092229530.1">
    <property type="nucleotide sequence ID" value="NZ_FNLL01000001.1"/>
</dbReference>
<dbReference type="PROSITE" id="PS51379">
    <property type="entry name" value="4FE4S_FER_2"/>
    <property type="match status" value="1"/>
</dbReference>
<protein>
    <recommendedName>
        <fullName evidence="4">4Fe-4S ferredoxin-type domain-containing protein</fullName>
    </recommendedName>
</protein>
<keyword evidence="2" id="KW-0408">Iron</keyword>
<keyword evidence="3" id="KW-0411">Iron-sulfur</keyword>
<keyword evidence="1" id="KW-0479">Metal-binding</keyword>
<dbReference type="EMBL" id="FNLL01000001">
    <property type="protein sequence ID" value="SDT84267.1"/>
    <property type="molecule type" value="Genomic_DNA"/>
</dbReference>
<dbReference type="GO" id="GO:0051536">
    <property type="term" value="F:iron-sulfur cluster binding"/>
    <property type="evidence" value="ECO:0007669"/>
    <property type="project" value="UniProtKB-KW"/>
</dbReference>
<dbReference type="Proteomes" id="UP000199608">
    <property type="component" value="Unassembled WGS sequence"/>
</dbReference>
<accession>A0A1H2DMV4</accession>
<dbReference type="Gene3D" id="1.10.1060.10">
    <property type="entry name" value="Alpha-helical ferredoxin"/>
    <property type="match status" value="1"/>
</dbReference>
<name>A0A1H2DMV4_9BACT</name>
<sequence>MKKKFIHINVFCYLCIAAFLAITITTSIKSGYPWATTCYNCVLGRQICPLGIDPYGFISAAITNDPEIYVDATNIRMRLGNAIDIDPEMILRLPDKSLITAKQLALIKKDMDYEVTTCRIKVKDAATFCPLCGNCDRVCPINLPVLKIIKDLKDDGKF</sequence>
<dbReference type="AlphaFoldDB" id="A0A1H2DMV4"/>
<dbReference type="SUPFAM" id="SSF46548">
    <property type="entry name" value="alpha-helical ferredoxin"/>
    <property type="match status" value="1"/>
</dbReference>
<evidence type="ECO:0000256" key="2">
    <source>
        <dbReference type="ARBA" id="ARBA00023004"/>
    </source>
</evidence>
<dbReference type="InterPro" id="IPR017896">
    <property type="entry name" value="4Fe4S_Fe-S-bd"/>
</dbReference>
<dbReference type="PROSITE" id="PS00198">
    <property type="entry name" value="4FE4S_FER_1"/>
    <property type="match status" value="1"/>
</dbReference>
<evidence type="ECO:0000256" key="3">
    <source>
        <dbReference type="ARBA" id="ARBA00023014"/>
    </source>
</evidence>
<evidence type="ECO:0000313" key="6">
    <source>
        <dbReference type="Proteomes" id="UP000199608"/>
    </source>
</evidence>
<evidence type="ECO:0000313" key="5">
    <source>
        <dbReference type="EMBL" id="SDT84267.1"/>
    </source>
</evidence>
<evidence type="ECO:0000256" key="1">
    <source>
        <dbReference type="ARBA" id="ARBA00022723"/>
    </source>
</evidence>
<gene>
    <name evidence="5" type="ORF">SAMN04487931_101182</name>
</gene>
<organism evidence="5 6">
    <name type="scientific">Desulfobacula phenolica</name>
    <dbReference type="NCBI Taxonomy" id="90732"/>
    <lineage>
        <taxon>Bacteria</taxon>
        <taxon>Pseudomonadati</taxon>
        <taxon>Thermodesulfobacteriota</taxon>
        <taxon>Desulfobacteria</taxon>
        <taxon>Desulfobacterales</taxon>
        <taxon>Desulfobacteraceae</taxon>
        <taxon>Desulfobacula</taxon>
    </lineage>
</organism>
<evidence type="ECO:0000259" key="4">
    <source>
        <dbReference type="PROSITE" id="PS51379"/>
    </source>
</evidence>
<proteinExistence type="predicted"/>
<feature type="domain" description="4Fe-4S ferredoxin-type" evidence="4">
    <location>
        <begin position="118"/>
        <end position="149"/>
    </location>
</feature>
<dbReference type="InterPro" id="IPR017900">
    <property type="entry name" value="4Fe4S_Fe_S_CS"/>
</dbReference>